<name>A0ABD0WFX6_UMBPY</name>
<evidence type="ECO:0000256" key="1">
    <source>
        <dbReference type="SAM" id="MobiDB-lite"/>
    </source>
</evidence>
<dbReference type="InterPro" id="IPR015425">
    <property type="entry name" value="FH2_Formin"/>
</dbReference>
<feature type="compositionally biased region" description="Low complexity" evidence="1">
    <location>
        <begin position="766"/>
        <end position="782"/>
    </location>
</feature>
<feature type="region of interest" description="Disordered" evidence="1">
    <location>
        <begin position="1091"/>
        <end position="1119"/>
    </location>
</feature>
<feature type="compositionally biased region" description="Low complexity" evidence="1">
    <location>
        <begin position="843"/>
        <end position="853"/>
    </location>
</feature>
<accession>A0ABD0WFX6</accession>
<feature type="compositionally biased region" description="Low complexity" evidence="1">
    <location>
        <begin position="871"/>
        <end position="881"/>
    </location>
</feature>
<sequence length="1119" mass="121976">MSSVSPANENQIYEESDRVATTSAHPAPPCTPIPPPPPPPPPPPELGDPTGGLRRQRRIRSFFWKPIPEEKVKGRANVWTQPPVQQQHYQIDVQTIEELFSQMDCQSPGVTTVTRGGKTRASLKETKDKIRILNSKTEMNVGIFLKHFKKSNQEIIEDIRHGNSKPYGAALLQDLLKLLPDTEEAKKLQAFNGDISKLSWVDSFMFLLTKVPSFEARIKAMALKEAFPPAFENTCRDINILQTATKELLGCEELHAVLHLVLQAGNILNAGSYAGNAVGFKLSSLLTLADTKANKPEMNLLHFVALEAQKKDEKLLEFPGKLQHVQSAARISLEVLDAELLSLSSHTHSVQRSIQEDTELLEQLDHFLKSWTDALVELQRQRQDLTKEGNVLIDFFCEDKESFKLDECFRVFQDFCLKFQKAVKDNQGREQRHHRLQQLEEKRHSWAGAEEVGVVSRIHSNSETDLGFLQQNRPRPHSPLSSPWISGSIRRPRGSALATADRQLTSLLTQGMTSDLQASPWRRVCREAEKQESSPFGSPETQRSPKVSPLTRVQTYGPPAPTPPQKHHPHGGTADLFDPQPDLNALDLSQTLEPVNSDSGPTTDRDPPGSLAISLERHTLVAGLHAFGHTPAPRQRHRHDSQGDDGVTTTDLEPGSDELSPVFEAEAGRREEKEGGFVFQIENQPPASNGDSSPDTPTASQSTDQGDDLAPGRSRPSVSQPTNEPSEPVSIADKSVPVSLEGNLPESTYTNQPEAVSPSTNQSEASSPPTSQSPLSLTTSSSDWSAHGALPKTTPVSKSFRIPTPTASQSQPGGQFKPGGQSSVRKQVIRTLNAQENQDMRRVVPISRRSSIPGKRVGKPPGPQGSEPGTPASSSNPANSSLRRTERVTTGSCRTRLQHEVSKDPKNPAVRGSAQDQPSVLQRRPSVKKTVRPVVPRQPPEEKICRATLRALAAAGKAAPMAGGEGSNSLSAPQTPSLCAESSNHPPTLPSFARNTAASTFRWTHSPLSSPGTVTPATTSPRSSPVPSLSTSPSPLSRGGSLRHHRVTPAGPPCTATAAFKRTQSIRGPSRAPQTSLPNTLPIVDWLAIPKGRARKDSTCSDRSTNSRASSRAQKPTWR</sequence>
<feature type="compositionally biased region" description="Low complexity" evidence="1">
    <location>
        <begin position="1013"/>
        <end position="1040"/>
    </location>
</feature>
<feature type="compositionally biased region" description="Polar residues" evidence="1">
    <location>
        <begin position="681"/>
        <end position="704"/>
    </location>
</feature>
<organism evidence="3 4">
    <name type="scientific">Umbra pygmaea</name>
    <name type="common">Eastern mudminnow</name>
    <dbReference type="NCBI Taxonomy" id="75934"/>
    <lineage>
        <taxon>Eukaryota</taxon>
        <taxon>Metazoa</taxon>
        <taxon>Chordata</taxon>
        <taxon>Craniata</taxon>
        <taxon>Vertebrata</taxon>
        <taxon>Euteleostomi</taxon>
        <taxon>Actinopterygii</taxon>
        <taxon>Neopterygii</taxon>
        <taxon>Teleostei</taxon>
        <taxon>Protacanthopterygii</taxon>
        <taxon>Esociformes</taxon>
        <taxon>Umbridae</taxon>
        <taxon>Umbra</taxon>
    </lineage>
</organism>
<evidence type="ECO:0000259" key="2">
    <source>
        <dbReference type="PROSITE" id="PS51444"/>
    </source>
</evidence>
<feature type="region of interest" description="Disordered" evidence="1">
    <location>
        <begin position="592"/>
        <end position="611"/>
    </location>
</feature>
<feature type="compositionally biased region" description="Basic and acidic residues" evidence="1">
    <location>
        <begin position="666"/>
        <end position="675"/>
    </location>
</feature>
<feature type="compositionally biased region" description="Basic and acidic residues" evidence="1">
    <location>
        <begin position="897"/>
        <end position="906"/>
    </location>
</feature>
<feature type="compositionally biased region" description="Polar residues" evidence="1">
    <location>
        <begin position="1"/>
        <end position="24"/>
    </location>
</feature>
<dbReference type="PROSITE" id="PS51444">
    <property type="entry name" value="FH2"/>
    <property type="match status" value="1"/>
</dbReference>
<feature type="compositionally biased region" description="Low complexity" evidence="1">
    <location>
        <begin position="951"/>
        <end position="962"/>
    </location>
</feature>
<feature type="region of interest" description="Disordered" evidence="1">
    <location>
        <begin position="468"/>
        <end position="497"/>
    </location>
</feature>
<feature type="compositionally biased region" description="Polar residues" evidence="1">
    <location>
        <begin position="533"/>
        <end position="545"/>
    </location>
</feature>
<feature type="compositionally biased region" description="Polar residues" evidence="1">
    <location>
        <begin position="993"/>
        <end position="1012"/>
    </location>
</feature>
<feature type="compositionally biased region" description="Polar residues" evidence="1">
    <location>
        <begin position="1062"/>
        <end position="1078"/>
    </location>
</feature>
<feature type="domain" description="FH2" evidence="2">
    <location>
        <begin position="49"/>
        <end position="445"/>
    </location>
</feature>
<keyword evidence="4" id="KW-1185">Reference proteome</keyword>
<dbReference type="PANTHER" id="PTHR46345">
    <property type="entry name" value="INVERTED FORMIN-2"/>
    <property type="match status" value="1"/>
</dbReference>
<feature type="region of interest" description="Disordered" evidence="1">
    <location>
        <begin position="628"/>
        <end position="1078"/>
    </location>
</feature>
<feature type="region of interest" description="Disordered" evidence="1">
    <location>
        <begin position="525"/>
        <end position="583"/>
    </location>
</feature>
<feature type="compositionally biased region" description="Polar residues" evidence="1">
    <location>
        <begin position="745"/>
        <end position="765"/>
    </location>
</feature>
<evidence type="ECO:0000313" key="3">
    <source>
        <dbReference type="EMBL" id="KAL0970584.1"/>
    </source>
</evidence>
<evidence type="ECO:0000313" key="4">
    <source>
        <dbReference type="Proteomes" id="UP001557470"/>
    </source>
</evidence>
<feature type="compositionally biased region" description="Pro residues" evidence="1">
    <location>
        <begin position="26"/>
        <end position="46"/>
    </location>
</feature>
<dbReference type="AlphaFoldDB" id="A0ABD0WFX6"/>
<feature type="compositionally biased region" description="Polar residues" evidence="1">
    <location>
        <begin position="592"/>
        <end position="602"/>
    </location>
</feature>
<dbReference type="SUPFAM" id="SSF101447">
    <property type="entry name" value="Formin homology 2 domain (FH2 domain)"/>
    <property type="match status" value="1"/>
</dbReference>
<comment type="caution">
    <text evidence="3">The sequence shown here is derived from an EMBL/GenBank/DDBJ whole genome shotgun (WGS) entry which is preliminary data.</text>
</comment>
<reference evidence="3 4" key="1">
    <citation type="submission" date="2024-06" db="EMBL/GenBank/DDBJ databases">
        <authorList>
            <person name="Pan Q."/>
            <person name="Wen M."/>
            <person name="Jouanno E."/>
            <person name="Zahm M."/>
            <person name="Klopp C."/>
            <person name="Cabau C."/>
            <person name="Louis A."/>
            <person name="Berthelot C."/>
            <person name="Parey E."/>
            <person name="Roest Crollius H."/>
            <person name="Montfort J."/>
            <person name="Robinson-Rechavi M."/>
            <person name="Bouchez O."/>
            <person name="Lampietro C."/>
            <person name="Lopez Roques C."/>
            <person name="Donnadieu C."/>
            <person name="Postlethwait J."/>
            <person name="Bobe J."/>
            <person name="Verreycken H."/>
            <person name="Guiguen Y."/>
        </authorList>
    </citation>
    <scope>NUCLEOTIDE SEQUENCE [LARGE SCALE GENOMIC DNA]</scope>
    <source>
        <strain evidence="3">Up_M1</strain>
        <tissue evidence="3">Testis</tissue>
    </source>
</reference>
<dbReference type="Gene3D" id="1.20.58.2220">
    <property type="entry name" value="Formin, FH2 domain"/>
    <property type="match status" value="1"/>
</dbReference>
<gene>
    <name evidence="3" type="ORF">UPYG_G00244040</name>
</gene>
<dbReference type="Pfam" id="PF02181">
    <property type="entry name" value="FH2"/>
    <property type="match status" value="1"/>
</dbReference>
<dbReference type="InterPro" id="IPR042201">
    <property type="entry name" value="FH2_Formin_sf"/>
</dbReference>
<dbReference type="EMBL" id="JAGEUA010000007">
    <property type="protein sequence ID" value="KAL0970584.1"/>
    <property type="molecule type" value="Genomic_DNA"/>
</dbReference>
<feature type="compositionally biased region" description="Polar residues" evidence="1">
    <location>
        <begin position="468"/>
        <end position="485"/>
    </location>
</feature>
<feature type="region of interest" description="Disordered" evidence="1">
    <location>
        <begin position="1"/>
        <end position="52"/>
    </location>
</feature>
<protein>
    <recommendedName>
        <fullName evidence="2">FH2 domain-containing protein</fullName>
    </recommendedName>
</protein>
<feature type="compositionally biased region" description="Polar residues" evidence="1">
    <location>
        <begin position="1101"/>
        <end position="1119"/>
    </location>
</feature>
<feature type="compositionally biased region" description="Polar residues" evidence="1">
    <location>
        <begin position="716"/>
        <end position="725"/>
    </location>
</feature>
<dbReference type="Proteomes" id="UP001557470">
    <property type="component" value="Unassembled WGS sequence"/>
</dbReference>
<feature type="compositionally biased region" description="Polar residues" evidence="1">
    <location>
        <begin position="820"/>
        <end position="837"/>
    </location>
</feature>
<dbReference type="PANTHER" id="PTHR46345:SF11">
    <property type="entry name" value="FORMIN-J-LIKE"/>
    <property type="match status" value="1"/>
</dbReference>
<proteinExistence type="predicted"/>
<dbReference type="SMART" id="SM00498">
    <property type="entry name" value="FH2"/>
    <property type="match status" value="1"/>
</dbReference>
<feature type="compositionally biased region" description="Polar residues" evidence="1">
    <location>
        <begin position="967"/>
        <end position="986"/>
    </location>
</feature>